<dbReference type="Proteomes" id="UP001482231">
    <property type="component" value="Unassembled WGS sequence"/>
</dbReference>
<accession>A0ABV0EH71</accession>
<dbReference type="InterPro" id="IPR009387">
    <property type="entry name" value="HigB-2"/>
</dbReference>
<dbReference type="EMBL" id="JBAJEX010000016">
    <property type="protein sequence ID" value="MEO1768015.1"/>
    <property type="molecule type" value="Genomic_DNA"/>
</dbReference>
<comment type="caution">
    <text evidence="1">The sequence shown here is derived from an EMBL/GenBank/DDBJ whole genome shotgun (WGS) entry which is preliminary data.</text>
</comment>
<name>A0ABV0EH71_9BURK</name>
<evidence type="ECO:0000313" key="1">
    <source>
        <dbReference type="EMBL" id="MEO1768015.1"/>
    </source>
</evidence>
<keyword evidence="2" id="KW-1185">Reference proteome</keyword>
<proteinExistence type="predicted"/>
<gene>
    <name evidence="1" type="ORF">V6E02_12435</name>
</gene>
<sequence>MLGFAKNERVNIDAAELKALQELAKHYLGLDDRQIEQAIASGVLTEVHHDHEKA</sequence>
<dbReference type="Pfam" id="PF06296">
    <property type="entry name" value="RelE"/>
    <property type="match status" value="1"/>
</dbReference>
<evidence type="ECO:0000313" key="2">
    <source>
        <dbReference type="Proteomes" id="UP001482231"/>
    </source>
</evidence>
<reference evidence="1 2" key="1">
    <citation type="submission" date="2024-02" db="EMBL/GenBank/DDBJ databases">
        <title>New thermophilic sulfur-oxidizing bacteria from a hot springs of the Uzon caldera (Kamchatka, Russia).</title>
        <authorList>
            <person name="Dukat A.M."/>
            <person name="Elcheninov A.G."/>
            <person name="Frolov E.N."/>
        </authorList>
    </citation>
    <scope>NUCLEOTIDE SEQUENCE [LARGE SCALE GENOMIC DNA]</scope>
    <source>
        <strain evidence="1 2">AK1</strain>
    </source>
</reference>
<organism evidence="1 2">
    <name type="scientific">Thiobacter aerophilum</name>
    <dbReference type="NCBI Taxonomy" id="3121275"/>
    <lineage>
        <taxon>Bacteria</taxon>
        <taxon>Pseudomonadati</taxon>
        <taxon>Pseudomonadota</taxon>
        <taxon>Betaproteobacteria</taxon>
        <taxon>Burkholderiales</taxon>
        <taxon>Thiobacteraceae</taxon>
        <taxon>Thiobacter</taxon>
    </lineage>
</organism>
<protein>
    <submittedName>
        <fullName evidence="1">Type II toxin-antitoxin system RelE/ParE family toxin</fullName>
    </submittedName>
</protein>